<dbReference type="OrthoDB" id="9771846at2"/>
<protein>
    <submittedName>
        <fullName evidence="3">Glycosyltransferase family 2 protein</fullName>
    </submittedName>
</protein>
<keyword evidence="1" id="KW-0472">Membrane</keyword>
<dbReference type="EMBL" id="CP029463">
    <property type="protein sequence ID" value="AWM13166.1"/>
    <property type="molecule type" value="Genomic_DNA"/>
</dbReference>
<dbReference type="Gene3D" id="3.90.550.10">
    <property type="entry name" value="Spore Coat Polysaccharide Biosynthesis Protein SpsA, Chain A"/>
    <property type="match status" value="1"/>
</dbReference>
<dbReference type="AlphaFoldDB" id="A0A2U8QTF9"/>
<dbReference type="RefSeq" id="WP_109568569.1">
    <property type="nucleotide sequence ID" value="NZ_CP029463.1"/>
</dbReference>
<dbReference type="PANTHER" id="PTHR43179">
    <property type="entry name" value="RHAMNOSYLTRANSFERASE WBBL"/>
    <property type="match status" value="1"/>
</dbReference>
<dbReference type="SUPFAM" id="SSF53448">
    <property type="entry name" value="Nucleotide-diphospho-sugar transferases"/>
    <property type="match status" value="1"/>
</dbReference>
<name>A0A2U8QTF9_9FLAO</name>
<dbReference type="Proteomes" id="UP000245429">
    <property type="component" value="Chromosome"/>
</dbReference>
<accession>A0A2U8QTF9</accession>
<gene>
    <name evidence="3" type="ORF">DI487_04270</name>
</gene>
<keyword evidence="1" id="KW-0812">Transmembrane</keyword>
<evidence type="ECO:0000313" key="3">
    <source>
        <dbReference type="EMBL" id="AWM13166.1"/>
    </source>
</evidence>
<dbReference type="KEGG" id="fse:DI487_04270"/>
<keyword evidence="4" id="KW-1185">Reference proteome</keyword>
<dbReference type="InterPro" id="IPR029044">
    <property type="entry name" value="Nucleotide-diphossugar_trans"/>
</dbReference>
<feature type="domain" description="Glycosyltransferase 2-like" evidence="2">
    <location>
        <begin position="7"/>
        <end position="166"/>
    </location>
</feature>
<evidence type="ECO:0000256" key="1">
    <source>
        <dbReference type="SAM" id="Phobius"/>
    </source>
</evidence>
<reference evidence="3 4" key="1">
    <citation type="submission" date="2018-05" db="EMBL/GenBank/DDBJ databases">
        <title>Flavobacterium sp. MEBiC07310.</title>
        <authorList>
            <person name="Baek K."/>
        </authorList>
    </citation>
    <scope>NUCLEOTIDE SEQUENCE [LARGE SCALE GENOMIC DNA]</scope>
    <source>
        <strain evidence="3 4">MEBiC07310</strain>
    </source>
</reference>
<proteinExistence type="predicted"/>
<organism evidence="3 4">
    <name type="scientific">Flavobacterium sediminis</name>
    <dbReference type="NCBI Taxonomy" id="2201181"/>
    <lineage>
        <taxon>Bacteria</taxon>
        <taxon>Pseudomonadati</taxon>
        <taxon>Bacteroidota</taxon>
        <taxon>Flavobacteriia</taxon>
        <taxon>Flavobacteriales</taxon>
        <taxon>Flavobacteriaceae</taxon>
        <taxon>Flavobacterium</taxon>
    </lineage>
</organism>
<dbReference type="GO" id="GO:0016740">
    <property type="term" value="F:transferase activity"/>
    <property type="evidence" value="ECO:0007669"/>
    <property type="project" value="UniProtKB-KW"/>
</dbReference>
<dbReference type="Pfam" id="PF00535">
    <property type="entry name" value="Glycos_transf_2"/>
    <property type="match status" value="1"/>
</dbReference>
<dbReference type="PANTHER" id="PTHR43179:SF7">
    <property type="entry name" value="RHAMNOSYLTRANSFERASE WBBL"/>
    <property type="match status" value="1"/>
</dbReference>
<feature type="transmembrane region" description="Helical" evidence="1">
    <location>
        <begin position="262"/>
        <end position="283"/>
    </location>
</feature>
<keyword evidence="3" id="KW-0808">Transferase</keyword>
<evidence type="ECO:0000259" key="2">
    <source>
        <dbReference type="Pfam" id="PF00535"/>
    </source>
</evidence>
<evidence type="ECO:0000313" key="4">
    <source>
        <dbReference type="Proteomes" id="UP000245429"/>
    </source>
</evidence>
<sequence length="290" mass="33535">MDIKVAVILVTYNGERWLEKCLKSLQNSIFKVQVIAIDNASTDNSISILKEFDFVELIQSKENLGFGKANNIGIHKAIEAGFEYLFLLNQDTWVYPQTIQNLVLIADGNPDYGIVSPVHFSADEKALDANFEMYWNRKTKAVSQVVDEVPFINAAAWLLPKRVIEKVGYFEPMFSHYGEDRNYSDRVHYHGFKTIVVKNSEICHDRIISRSFQKDIKQSKYKMLAEVLDVNQSWLKAYFSAFRSAIGLPKYFSKFYSLEQTLSMAVQLVGYYVLLKLHFLTIFKARKSYR</sequence>
<keyword evidence="1" id="KW-1133">Transmembrane helix</keyword>
<dbReference type="InterPro" id="IPR001173">
    <property type="entry name" value="Glyco_trans_2-like"/>
</dbReference>
<dbReference type="CDD" id="cd04186">
    <property type="entry name" value="GT_2_like_c"/>
    <property type="match status" value="1"/>
</dbReference>